<evidence type="ECO:0000256" key="1">
    <source>
        <dbReference type="ARBA" id="ARBA00023125"/>
    </source>
</evidence>
<comment type="caution">
    <text evidence="3">The sequence shown here is derived from an EMBL/GenBank/DDBJ whole genome shotgun (WGS) entry which is preliminary data.</text>
</comment>
<dbReference type="PANTHER" id="PTHR10245">
    <property type="entry name" value="ENDOTHELIAL DIFFERENTIATION-RELATED FACTOR 1 MULTIPROTEIN BRIDGING FACTOR 1"/>
    <property type="match status" value="1"/>
</dbReference>
<evidence type="ECO:0000313" key="3">
    <source>
        <dbReference type="EMBL" id="KAF2074354.1"/>
    </source>
</evidence>
<evidence type="ECO:0000259" key="2">
    <source>
        <dbReference type="PROSITE" id="PS50943"/>
    </source>
</evidence>
<dbReference type="OrthoDB" id="10253401at2759"/>
<keyword evidence="1" id="KW-0238">DNA-binding</keyword>
<dbReference type="PANTHER" id="PTHR10245:SF15">
    <property type="entry name" value="ENDOTHELIAL DIFFERENTIATION-RELATED FACTOR 1"/>
    <property type="match status" value="1"/>
</dbReference>
<dbReference type="PROSITE" id="PS50943">
    <property type="entry name" value="HTH_CROC1"/>
    <property type="match status" value="1"/>
</dbReference>
<dbReference type="SUPFAM" id="SSF47413">
    <property type="entry name" value="lambda repressor-like DNA-binding domains"/>
    <property type="match status" value="1"/>
</dbReference>
<dbReference type="Pfam" id="PF01381">
    <property type="entry name" value="HTH_3"/>
    <property type="match status" value="1"/>
</dbReference>
<sequence>MADIVKKYNAGTNKVATGINAKKIEESEDVKIPELKVSVSRAIQKARVAMGINQKELAIKINERQGVVNDYENGNAIPSQAVLGKLEKALNVKLRGKDIGSPLK</sequence>
<gene>
    <name evidence="3" type="ORF">CYY_004330</name>
</gene>
<dbReference type="InterPro" id="IPR001387">
    <property type="entry name" value="Cro/C1-type_HTH"/>
</dbReference>
<dbReference type="GO" id="GO:0003677">
    <property type="term" value="F:DNA binding"/>
    <property type="evidence" value="ECO:0007669"/>
    <property type="project" value="UniProtKB-KW"/>
</dbReference>
<name>A0A8J4V7V3_9MYCE</name>
<dbReference type="CDD" id="cd00093">
    <property type="entry name" value="HTH_XRE"/>
    <property type="match status" value="1"/>
</dbReference>
<feature type="domain" description="HTH cro/C1-type" evidence="2">
    <location>
        <begin position="43"/>
        <end position="97"/>
    </location>
</feature>
<protein>
    <recommendedName>
        <fullName evidence="2">HTH cro/C1-type domain-containing protein</fullName>
    </recommendedName>
</protein>
<reference evidence="3" key="1">
    <citation type="submission" date="2020-01" db="EMBL/GenBank/DDBJ databases">
        <title>Development of genomics and gene disruption for Polysphondylium violaceum indicates a role for the polyketide synthase stlB in stalk morphogenesis.</title>
        <authorList>
            <person name="Narita B."/>
            <person name="Kawabe Y."/>
            <person name="Kin K."/>
            <person name="Saito T."/>
            <person name="Gibbs R."/>
            <person name="Kuspa A."/>
            <person name="Muzny D."/>
            <person name="Queller D."/>
            <person name="Richards S."/>
            <person name="Strassman J."/>
            <person name="Sucgang R."/>
            <person name="Worley K."/>
            <person name="Schaap P."/>
        </authorList>
    </citation>
    <scope>NUCLEOTIDE SEQUENCE</scope>
    <source>
        <strain evidence="3">QSvi11</strain>
    </source>
</reference>
<dbReference type="Gene3D" id="1.10.260.40">
    <property type="entry name" value="lambda repressor-like DNA-binding domains"/>
    <property type="match status" value="1"/>
</dbReference>
<dbReference type="SMART" id="SM00530">
    <property type="entry name" value="HTH_XRE"/>
    <property type="match status" value="1"/>
</dbReference>
<proteinExistence type="predicted"/>
<dbReference type="Proteomes" id="UP000695562">
    <property type="component" value="Unassembled WGS sequence"/>
</dbReference>
<dbReference type="InterPro" id="IPR010982">
    <property type="entry name" value="Lambda_DNA-bd_dom_sf"/>
</dbReference>
<accession>A0A8J4V7V3</accession>
<dbReference type="GO" id="GO:0005634">
    <property type="term" value="C:nucleus"/>
    <property type="evidence" value="ECO:0007669"/>
    <property type="project" value="TreeGrafter"/>
</dbReference>
<dbReference type="EMBL" id="AJWJ01000151">
    <property type="protein sequence ID" value="KAF2074354.1"/>
    <property type="molecule type" value="Genomic_DNA"/>
</dbReference>
<organism evidence="3 4">
    <name type="scientific">Polysphondylium violaceum</name>
    <dbReference type="NCBI Taxonomy" id="133409"/>
    <lineage>
        <taxon>Eukaryota</taxon>
        <taxon>Amoebozoa</taxon>
        <taxon>Evosea</taxon>
        <taxon>Eumycetozoa</taxon>
        <taxon>Dictyostelia</taxon>
        <taxon>Dictyosteliales</taxon>
        <taxon>Dictyosteliaceae</taxon>
        <taxon>Polysphondylium</taxon>
    </lineage>
</organism>
<evidence type="ECO:0000313" key="4">
    <source>
        <dbReference type="Proteomes" id="UP000695562"/>
    </source>
</evidence>
<dbReference type="AlphaFoldDB" id="A0A8J4V7V3"/>
<keyword evidence="4" id="KW-1185">Reference proteome</keyword>